<dbReference type="AlphaFoldDB" id="A0A5N7AR79"/>
<evidence type="ECO:0000313" key="3">
    <source>
        <dbReference type="Proteomes" id="UP000326198"/>
    </source>
</evidence>
<proteinExistence type="predicted"/>
<accession>A0A5N7AR79</accession>
<keyword evidence="3" id="KW-1185">Reference proteome</keyword>
<organism evidence="2 3">
    <name type="scientific">Aspergillus bertholletiae</name>
    <dbReference type="NCBI Taxonomy" id="1226010"/>
    <lineage>
        <taxon>Eukaryota</taxon>
        <taxon>Fungi</taxon>
        <taxon>Dikarya</taxon>
        <taxon>Ascomycota</taxon>
        <taxon>Pezizomycotina</taxon>
        <taxon>Eurotiomycetes</taxon>
        <taxon>Eurotiomycetidae</taxon>
        <taxon>Eurotiales</taxon>
        <taxon>Aspergillaceae</taxon>
        <taxon>Aspergillus</taxon>
        <taxon>Aspergillus subgen. Circumdati</taxon>
    </lineage>
</organism>
<feature type="compositionally biased region" description="Basic and acidic residues" evidence="1">
    <location>
        <begin position="17"/>
        <end position="27"/>
    </location>
</feature>
<protein>
    <recommendedName>
        <fullName evidence="4">Concanavalin A-like lectin/glucanase domain-containing protein</fullName>
    </recommendedName>
</protein>
<evidence type="ECO:0000313" key="2">
    <source>
        <dbReference type="EMBL" id="KAE8371816.1"/>
    </source>
</evidence>
<sequence>MADTRERPTLPPYPENPETREGKRLSPEKIQSLKARYPIDIDHRSTTSGPAAPEDTYPNDGWQRRHETLNVHSGWFAFPGAITENQSFAGVILQNYPTSRLGFPRDRCWFDLFEGDRCCLRIGIFRNKTAITYNQVVNNAWTTEVYYEYPEILSEGRDVGLRVFLDKGKFCVYWNDEGADLDWGAAADSMEYRANPVSSALFGESVTGSFVWKG</sequence>
<evidence type="ECO:0008006" key="4">
    <source>
        <dbReference type="Google" id="ProtNLM"/>
    </source>
</evidence>
<dbReference type="OrthoDB" id="4519328at2759"/>
<reference evidence="2 3" key="1">
    <citation type="submission" date="2019-04" db="EMBL/GenBank/DDBJ databases">
        <title>Friends and foes A comparative genomics studyof 23 Aspergillus species from section Flavi.</title>
        <authorList>
            <consortium name="DOE Joint Genome Institute"/>
            <person name="Kjaerbolling I."/>
            <person name="Vesth T."/>
            <person name="Frisvad J.C."/>
            <person name="Nybo J.L."/>
            <person name="Theobald S."/>
            <person name="Kildgaard S."/>
            <person name="Isbrandt T."/>
            <person name="Kuo A."/>
            <person name="Sato A."/>
            <person name="Lyhne E.K."/>
            <person name="Kogle M.E."/>
            <person name="Wiebenga A."/>
            <person name="Kun R.S."/>
            <person name="Lubbers R.J."/>
            <person name="Makela M.R."/>
            <person name="Barry K."/>
            <person name="Chovatia M."/>
            <person name="Clum A."/>
            <person name="Daum C."/>
            <person name="Haridas S."/>
            <person name="He G."/>
            <person name="LaButti K."/>
            <person name="Lipzen A."/>
            <person name="Mondo S."/>
            <person name="Riley R."/>
            <person name="Salamov A."/>
            <person name="Simmons B.A."/>
            <person name="Magnuson J.K."/>
            <person name="Henrissat B."/>
            <person name="Mortensen U.H."/>
            <person name="Larsen T.O."/>
            <person name="Devries R.P."/>
            <person name="Grigoriev I.V."/>
            <person name="Machida M."/>
            <person name="Baker S.E."/>
            <person name="Andersen M.R."/>
        </authorList>
    </citation>
    <scope>NUCLEOTIDE SEQUENCE [LARGE SCALE GENOMIC DNA]</scope>
    <source>
        <strain evidence="2 3">IBT 29228</strain>
    </source>
</reference>
<dbReference type="EMBL" id="ML736395">
    <property type="protein sequence ID" value="KAE8371816.1"/>
    <property type="molecule type" value="Genomic_DNA"/>
</dbReference>
<name>A0A5N7AR79_9EURO</name>
<feature type="region of interest" description="Disordered" evidence="1">
    <location>
        <begin position="1"/>
        <end position="60"/>
    </location>
</feature>
<gene>
    <name evidence="2" type="ORF">BDV26DRAFT_275339</name>
</gene>
<dbReference type="Proteomes" id="UP000326198">
    <property type="component" value="Unassembled WGS sequence"/>
</dbReference>
<evidence type="ECO:0000256" key="1">
    <source>
        <dbReference type="SAM" id="MobiDB-lite"/>
    </source>
</evidence>